<keyword evidence="3" id="KW-1185">Reference proteome</keyword>
<dbReference type="Pfam" id="PF01243">
    <property type="entry name" value="PNPOx_N"/>
    <property type="match status" value="1"/>
</dbReference>
<dbReference type="InterPro" id="IPR011576">
    <property type="entry name" value="Pyridox_Oxase_N"/>
</dbReference>
<dbReference type="EMBL" id="JAUSUG010000004">
    <property type="protein sequence ID" value="MDQ0254041.1"/>
    <property type="molecule type" value="Genomic_DNA"/>
</dbReference>
<dbReference type="Proteomes" id="UP001230005">
    <property type="component" value="Unassembled WGS sequence"/>
</dbReference>
<dbReference type="InterPro" id="IPR012349">
    <property type="entry name" value="Split_barrel_FMN-bd"/>
</dbReference>
<dbReference type="RefSeq" id="WP_307323438.1">
    <property type="nucleotide sequence ID" value="NZ_JAUSUG010000004.1"/>
</dbReference>
<accession>A0ABT9ZS31</accession>
<sequence length="210" mass="23680">MGNHFHHIIQSEAELLSLLGEPSDLAKNKVITSLDEQCIQFLNRAPFLVVATSNREGQCDVSPRGDAPGFVYVIDEKTILIPERKGNKRADSMKNILETSHVGLQFFIPGLEETLRINGEAVLITDIKWLEKMEVQGQIPAVAIAVTITECFIHCAKAFKRSELWKPSTWPAKDLLPNPAKMLRDHANMKDQSVEAMEKHLQNSYKNDLY</sequence>
<dbReference type="SUPFAM" id="SSF50475">
    <property type="entry name" value="FMN-binding split barrel"/>
    <property type="match status" value="1"/>
</dbReference>
<proteinExistence type="predicted"/>
<dbReference type="PANTHER" id="PTHR42815">
    <property type="entry name" value="FAD-BINDING, PUTATIVE (AFU_ORTHOLOGUE AFUA_6G07600)-RELATED"/>
    <property type="match status" value="1"/>
</dbReference>
<protein>
    <submittedName>
        <fullName evidence="2">PPOX class probable FMN-dependent enzyme</fullName>
    </submittedName>
</protein>
<evidence type="ECO:0000313" key="3">
    <source>
        <dbReference type="Proteomes" id="UP001230005"/>
    </source>
</evidence>
<name>A0ABT9ZS31_9BACI</name>
<dbReference type="PANTHER" id="PTHR42815:SF2">
    <property type="entry name" value="FAD-BINDING, PUTATIVE (AFU_ORTHOLOGUE AFUA_6G07600)-RELATED"/>
    <property type="match status" value="1"/>
</dbReference>
<evidence type="ECO:0000259" key="1">
    <source>
        <dbReference type="Pfam" id="PF01243"/>
    </source>
</evidence>
<reference evidence="2 3" key="1">
    <citation type="submission" date="2023-07" db="EMBL/GenBank/DDBJ databases">
        <title>Genomic Encyclopedia of Type Strains, Phase IV (KMG-IV): sequencing the most valuable type-strain genomes for metagenomic binning, comparative biology and taxonomic classification.</title>
        <authorList>
            <person name="Goeker M."/>
        </authorList>
    </citation>
    <scope>NUCLEOTIDE SEQUENCE [LARGE SCALE GENOMIC DNA]</scope>
    <source>
        <strain evidence="2 3">DSM 9768</strain>
    </source>
</reference>
<dbReference type="Gene3D" id="2.30.110.10">
    <property type="entry name" value="Electron Transport, Fmn-binding Protein, Chain A"/>
    <property type="match status" value="1"/>
</dbReference>
<dbReference type="NCBIfam" id="TIGR04025">
    <property type="entry name" value="PPOX_FMN_DR2398"/>
    <property type="match status" value="1"/>
</dbReference>
<comment type="caution">
    <text evidence="2">The sequence shown here is derived from an EMBL/GenBank/DDBJ whole genome shotgun (WGS) entry which is preliminary data.</text>
</comment>
<organism evidence="2 3">
    <name type="scientific">Evansella vedderi</name>
    <dbReference type="NCBI Taxonomy" id="38282"/>
    <lineage>
        <taxon>Bacteria</taxon>
        <taxon>Bacillati</taxon>
        <taxon>Bacillota</taxon>
        <taxon>Bacilli</taxon>
        <taxon>Bacillales</taxon>
        <taxon>Bacillaceae</taxon>
        <taxon>Evansella</taxon>
    </lineage>
</organism>
<dbReference type="InterPro" id="IPR024029">
    <property type="entry name" value="Pyridox_Oxase_FMN-dep"/>
</dbReference>
<evidence type="ECO:0000313" key="2">
    <source>
        <dbReference type="EMBL" id="MDQ0254041.1"/>
    </source>
</evidence>
<gene>
    <name evidence="2" type="ORF">J2S74_001414</name>
</gene>
<feature type="domain" description="Pyridoxamine 5'-phosphate oxidase N-terminal" evidence="1">
    <location>
        <begin position="34"/>
        <end position="154"/>
    </location>
</feature>